<dbReference type="AlphaFoldDB" id="A0A0F9BN81"/>
<name>A0A0F9BN81_9ZZZZ</name>
<organism evidence="1">
    <name type="scientific">marine sediment metagenome</name>
    <dbReference type="NCBI Taxonomy" id="412755"/>
    <lineage>
        <taxon>unclassified sequences</taxon>
        <taxon>metagenomes</taxon>
        <taxon>ecological metagenomes</taxon>
    </lineage>
</organism>
<protein>
    <submittedName>
        <fullName evidence="1">Uncharacterized protein</fullName>
    </submittedName>
</protein>
<reference evidence="1" key="1">
    <citation type="journal article" date="2015" name="Nature">
        <title>Complex archaea that bridge the gap between prokaryotes and eukaryotes.</title>
        <authorList>
            <person name="Spang A."/>
            <person name="Saw J.H."/>
            <person name="Jorgensen S.L."/>
            <person name="Zaremba-Niedzwiedzka K."/>
            <person name="Martijn J."/>
            <person name="Lind A.E."/>
            <person name="van Eijk R."/>
            <person name="Schleper C."/>
            <person name="Guy L."/>
            <person name="Ettema T.J."/>
        </authorList>
    </citation>
    <scope>NUCLEOTIDE SEQUENCE</scope>
</reference>
<gene>
    <name evidence="1" type="ORF">LCGC14_2706720</name>
</gene>
<sequence length="82" mass="8427">MTLRFAVGAEEEHTNNAVGMGWTNSSGITITNSAQGVNTGNQAYFLSLAHSGASQNPFILGPQSVGGRFAAPSLYGTTAPIL</sequence>
<proteinExistence type="predicted"/>
<comment type="caution">
    <text evidence="1">The sequence shown here is derived from an EMBL/GenBank/DDBJ whole genome shotgun (WGS) entry which is preliminary data.</text>
</comment>
<accession>A0A0F9BN81</accession>
<dbReference type="EMBL" id="LAZR01048382">
    <property type="protein sequence ID" value="KKK92059.1"/>
    <property type="molecule type" value="Genomic_DNA"/>
</dbReference>
<evidence type="ECO:0000313" key="1">
    <source>
        <dbReference type="EMBL" id="KKK92059.1"/>
    </source>
</evidence>